<dbReference type="InterPro" id="IPR001898">
    <property type="entry name" value="SLC13A/DASS"/>
</dbReference>
<feature type="transmembrane region" description="Helical" evidence="5">
    <location>
        <begin position="417"/>
        <end position="441"/>
    </location>
</feature>
<proteinExistence type="predicted"/>
<comment type="subcellular location">
    <subcellularLocation>
        <location evidence="1">Membrane</location>
        <topology evidence="1">Multi-pass membrane protein</topology>
    </subcellularLocation>
</comment>
<feature type="transmembrane region" description="Helical" evidence="5">
    <location>
        <begin position="453"/>
        <end position="476"/>
    </location>
</feature>
<feature type="transmembrane region" description="Helical" evidence="5">
    <location>
        <begin position="135"/>
        <end position="161"/>
    </location>
</feature>
<organism evidence="6">
    <name type="scientific">Ornithinibacillus sp. 4-3</name>
    <dbReference type="NCBI Taxonomy" id="3231488"/>
    <lineage>
        <taxon>Bacteria</taxon>
        <taxon>Bacillati</taxon>
        <taxon>Bacillota</taxon>
        <taxon>Bacilli</taxon>
        <taxon>Bacillales</taxon>
        <taxon>Bacillaceae</taxon>
        <taxon>Ornithinibacillus</taxon>
    </lineage>
</organism>
<feature type="transmembrane region" description="Helical" evidence="5">
    <location>
        <begin position="50"/>
        <end position="81"/>
    </location>
</feature>
<name>A0AB39HLB1_9BACI</name>
<dbReference type="EMBL" id="CP162599">
    <property type="protein sequence ID" value="XDK32732.1"/>
    <property type="molecule type" value="Genomic_DNA"/>
</dbReference>
<reference evidence="6" key="1">
    <citation type="submission" date="2024-07" db="EMBL/GenBank/DDBJ databases">
        <title>Halotolerant mesophilic bacterium Ornithinibacillus sp. 4-3, sp. nov., isolated from soil.</title>
        <authorList>
            <person name="Sidarenka A.V."/>
            <person name="Guliayeva D.E."/>
            <person name="Leanovich S.I."/>
            <person name="Hileuskaya K.S."/>
            <person name="Akhremchuk A.E."/>
            <person name="Sikolenko M.A."/>
            <person name="Valentovich L.N."/>
        </authorList>
    </citation>
    <scope>NUCLEOTIDE SEQUENCE</scope>
    <source>
        <strain evidence="6">4-3</strain>
    </source>
</reference>
<keyword evidence="3 5" id="KW-1133">Transmembrane helix</keyword>
<evidence type="ECO:0000256" key="3">
    <source>
        <dbReference type="ARBA" id="ARBA00022989"/>
    </source>
</evidence>
<dbReference type="RefSeq" id="WP_368653420.1">
    <property type="nucleotide sequence ID" value="NZ_CP162599.1"/>
</dbReference>
<dbReference type="NCBIfam" id="TIGR00785">
    <property type="entry name" value="dass"/>
    <property type="match status" value="1"/>
</dbReference>
<feature type="transmembrane region" description="Helical" evidence="5">
    <location>
        <begin position="304"/>
        <end position="323"/>
    </location>
</feature>
<keyword evidence="2 5" id="KW-0812">Transmembrane</keyword>
<sequence>MTQSTEAAHNGNSGQLGWKQLASIIAAIIVFISLYFGLPEDFTYAPRVMTALVCFAIVLWAFEPIPLGATGLIVLVLMLVFRVADTSVTLSGFASPAIFLIIGGTMIVIATNETPLIRRMTYNMLAKFGSTSKGLVWSLLIILQIQAIFIPAVAVRTTLMIPITSMIAKTVGARPGSNLQRILFLTLAFGGTVSGVAIMTAAVSNVLTVEILNRYANINVTYFEWFLYTFPIWFLMIPTVGFLLLKMYPVPTGQQHHPKIKQEMKQKIEELGPITNAEKRASFILLLTVGLWLTEPLHGMHPSISALIGAALMALPVIGCGTWKKMVQMNYDTILLLSVTLSVGYVFVDSGATDLISNYVSTEGFLKLLQHPVLGLFIIIFLTQIFHKMISNVSTAVITLLPIVLSIATVANFDPLFISMVVGVTCLFGFILAVESMPNLLIHSTGAVTQKDFILPGFYLTIISSVITVIIALTWWQWVGLY</sequence>
<keyword evidence="4 5" id="KW-0472">Membrane</keyword>
<feature type="transmembrane region" description="Helical" evidence="5">
    <location>
        <begin position="225"/>
        <end position="245"/>
    </location>
</feature>
<feature type="transmembrane region" description="Helical" evidence="5">
    <location>
        <begin position="393"/>
        <end position="411"/>
    </location>
</feature>
<evidence type="ECO:0000256" key="5">
    <source>
        <dbReference type="SAM" id="Phobius"/>
    </source>
</evidence>
<feature type="transmembrane region" description="Helical" evidence="5">
    <location>
        <begin position="182"/>
        <end position="205"/>
    </location>
</feature>
<feature type="transmembrane region" description="Helical" evidence="5">
    <location>
        <begin position="88"/>
        <end position="110"/>
    </location>
</feature>
<evidence type="ECO:0000256" key="1">
    <source>
        <dbReference type="ARBA" id="ARBA00004141"/>
    </source>
</evidence>
<dbReference type="PANTHER" id="PTHR10283">
    <property type="entry name" value="SOLUTE CARRIER FAMILY 13 MEMBER"/>
    <property type="match status" value="1"/>
</dbReference>
<dbReference type="Pfam" id="PF00939">
    <property type="entry name" value="Na_sulph_symp"/>
    <property type="match status" value="1"/>
</dbReference>
<feature type="transmembrane region" description="Helical" evidence="5">
    <location>
        <begin position="368"/>
        <end position="386"/>
    </location>
</feature>
<evidence type="ECO:0000256" key="2">
    <source>
        <dbReference type="ARBA" id="ARBA00022692"/>
    </source>
</evidence>
<protein>
    <submittedName>
        <fullName evidence="6">DASS family sodium-coupled anion symporter</fullName>
    </submittedName>
</protein>
<gene>
    <name evidence="6" type="ORF">AB4Y30_17250</name>
</gene>
<dbReference type="AlphaFoldDB" id="A0AB39HLB1"/>
<accession>A0AB39HLB1</accession>
<feature type="transmembrane region" description="Helical" evidence="5">
    <location>
        <begin position="330"/>
        <end position="348"/>
    </location>
</feature>
<dbReference type="GO" id="GO:0005886">
    <property type="term" value="C:plasma membrane"/>
    <property type="evidence" value="ECO:0007669"/>
    <property type="project" value="TreeGrafter"/>
</dbReference>
<evidence type="ECO:0000256" key="4">
    <source>
        <dbReference type="ARBA" id="ARBA00023136"/>
    </source>
</evidence>
<evidence type="ECO:0000313" key="6">
    <source>
        <dbReference type="EMBL" id="XDK32732.1"/>
    </source>
</evidence>
<feature type="transmembrane region" description="Helical" evidence="5">
    <location>
        <begin position="21"/>
        <end position="38"/>
    </location>
</feature>
<dbReference type="GO" id="GO:0022857">
    <property type="term" value="F:transmembrane transporter activity"/>
    <property type="evidence" value="ECO:0007669"/>
    <property type="project" value="InterPro"/>
</dbReference>